<comment type="caution">
    <text evidence="1">The sequence shown here is derived from an EMBL/GenBank/DDBJ whole genome shotgun (WGS) entry which is preliminary data.</text>
</comment>
<keyword evidence="2" id="KW-1185">Reference proteome</keyword>
<dbReference type="RefSeq" id="WP_067460699.1">
    <property type="nucleotide sequence ID" value="NZ_LVVY01000149.1"/>
</dbReference>
<dbReference type="OrthoDB" id="7947997at2"/>
<dbReference type="AlphaFoldDB" id="A0A178HJJ6"/>
<accession>A0A178HJJ6</accession>
<proteinExistence type="predicted"/>
<sequence length="124" mass="13728">MSNSPSTYWGARPTLGKLAAAGMLVYCRCYGCRRTRTYLASDLAEYLHPSHVVGELFVGCPYCGSSANWRERYRYPSTDDVLNGTIIRKLKGWRKSAIWADEPYNAPGLIGPVAPPGTRQPDPS</sequence>
<name>A0A178HJJ6_9HYPH</name>
<gene>
    <name evidence="1" type="ORF">A3840_18670</name>
</gene>
<protein>
    <submittedName>
        <fullName evidence="1">Uncharacterized protein</fullName>
    </submittedName>
</protein>
<dbReference type="Proteomes" id="UP000078389">
    <property type="component" value="Unassembled WGS sequence"/>
</dbReference>
<evidence type="ECO:0000313" key="2">
    <source>
        <dbReference type="Proteomes" id="UP000078389"/>
    </source>
</evidence>
<organism evidence="1 2">
    <name type="scientific">Devosia elaeis</name>
    <dbReference type="NCBI Taxonomy" id="1770058"/>
    <lineage>
        <taxon>Bacteria</taxon>
        <taxon>Pseudomonadati</taxon>
        <taxon>Pseudomonadota</taxon>
        <taxon>Alphaproteobacteria</taxon>
        <taxon>Hyphomicrobiales</taxon>
        <taxon>Devosiaceae</taxon>
        <taxon>Devosia</taxon>
    </lineage>
</organism>
<evidence type="ECO:0000313" key="1">
    <source>
        <dbReference type="EMBL" id="OAM73043.1"/>
    </source>
</evidence>
<reference evidence="1 2" key="1">
    <citation type="submission" date="2016-03" db="EMBL/GenBank/DDBJ databases">
        <title>Genome sequencing of Devosia sp. S37.</title>
        <authorList>
            <person name="Mohd Nor M."/>
        </authorList>
    </citation>
    <scope>NUCLEOTIDE SEQUENCE [LARGE SCALE GENOMIC DNA]</scope>
    <source>
        <strain evidence="1 2">S37</strain>
    </source>
</reference>
<dbReference type="EMBL" id="LVVY01000149">
    <property type="protein sequence ID" value="OAM73043.1"/>
    <property type="molecule type" value="Genomic_DNA"/>
</dbReference>